<protein>
    <submittedName>
        <fullName evidence="1">Uncharacterized protein</fullName>
    </submittedName>
</protein>
<organism evidence="1 2">
    <name type="scientific">Dispira parvispora</name>
    <dbReference type="NCBI Taxonomy" id="1520584"/>
    <lineage>
        <taxon>Eukaryota</taxon>
        <taxon>Fungi</taxon>
        <taxon>Fungi incertae sedis</taxon>
        <taxon>Zoopagomycota</taxon>
        <taxon>Kickxellomycotina</taxon>
        <taxon>Dimargaritomycetes</taxon>
        <taxon>Dimargaritales</taxon>
        <taxon>Dimargaritaceae</taxon>
        <taxon>Dispira</taxon>
    </lineage>
</organism>
<dbReference type="EMBL" id="JANBPY010001365">
    <property type="protein sequence ID" value="KAJ1960344.1"/>
    <property type="molecule type" value="Genomic_DNA"/>
</dbReference>
<dbReference type="AlphaFoldDB" id="A0A9W8AM92"/>
<proteinExistence type="predicted"/>
<evidence type="ECO:0000313" key="2">
    <source>
        <dbReference type="Proteomes" id="UP001150925"/>
    </source>
</evidence>
<name>A0A9W8AM92_9FUNG</name>
<comment type="caution">
    <text evidence="1">The sequence shown here is derived from an EMBL/GenBank/DDBJ whole genome shotgun (WGS) entry which is preliminary data.</text>
</comment>
<keyword evidence="2" id="KW-1185">Reference proteome</keyword>
<evidence type="ECO:0000313" key="1">
    <source>
        <dbReference type="EMBL" id="KAJ1960344.1"/>
    </source>
</evidence>
<sequence length="279" mass="31698">MASLPALCFTPKVSGGPTHQMPDIRQRHSFDSGLSTTETLVDLSVDNTNPLKKATLPAQSLPSATSTQLLMHFYQQLPERHNNAPFRVDTVTKILVLYYNFHERLYQAVKVTKHTVGIFEKALLVMSTADYNLLHDESLKTVVSDLKEFSQILEGNGYSTKTVEFIFQEALATIQKDLHNSNDAPLYESYDQNIASMSIDDIREYLKVRNQDTVMLQSCEVGDDVRYQLMSHYSHDPQDIAIRAESIANESHTCRYRIYPADDNVQRMVVYAILLMGEL</sequence>
<reference evidence="1" key="1">
    <citation type="submission" date="2022-07" db="EMBL/GenBank/DDBJ databases">
        <title>Phylogenomic reconstructions and comparative analyses of Kickxellomycotina fungi.</title>
        <authorList>
            <person name="Reynolds N.K."/>
            <person name="Stajich J.E."/>
            <person name="Barry K."/>
            <person name="Grigoriev I.V."/>
            <person name="Crous P."/>
            <person name="Smith M.E."/>
        </authorList>
    </citation>
    <scope>NUCLEOTIDE SEQUENCE</scope>
    <source>
        <strain evidence="1">RSA 1196</strain>
    </source>
</reference>
<dbReference type="Proteomes" id="UP001150925">
    <property type="component" value="Unassembled WGS sequence"/>
</dbReference>
<accession>A0A9W8AM92</accession>
<gene>
    <name evidence="1" type="ORF">IWQ62_004268</name>
</gene>